<proteinExistence type="predicted"/>
<protein>
    <recommendedName>
        <fullName evidence="3">Lipoprotein SmpA/OmlA domain-containing protein</fullName>
    </recommendedName>
</protein>
<dbReference type="Pfam" id="PF11006">
    <property type="entry name" value="DUF2845"/>
    <property type="match status" value="1"/>
</dbReference>
<evidence type="ECO:0000313" key="2">
    <source>
        <dbReference type="Proteomes" id="UP000427769"/>
    </source>
</evidence>
<dbReference type="EMBL" id="AP021875">
    <property type="protein sequence ID" value="BBO73992.1"/>
    <property type="molecule type" value="Genomic_DNA"/>
</dbReference>
<dbReference type="RefSeq" id="WP_155303055.1">
    <property type="nucleotide sequence ID" value="NZ_AP021875.1"/>
</dbReference>
<organism evidence="1 2">
    <name type="scientific">Desulfosarcina widdelii</name>
    <dbReference type="NCBI Taxonomy" id="947919"/>
    <lineage>
        <taxon>Bacteria</taxon>
        <taxon>Pseudomonadati</taxon>
        <taxon>Thermodesulfobacteriota</taxon>
        <taxon>Desulfobacteria</taxon>
        <taxon>Desulfobacterales</taxon>
        <taxon>Desulfosarcinaceae</taxon>
        <taxon>Desulfosarcina</taxon>
    </lineage>
</organism>
<dbReference type="InterPro" id="IPR021268">
    <property type="entry name" value="DUF2845"/>
</dbReference>
<dbReference type="OrthoDB" id="5522210at2"/>
<dbReference type="KEGG" id="dwd:DSCW_14090"/>
<evidence type="ECO:0008006" key="3">
    <source>
        <dbReference type="Google" id="ProtNLM"/>
    </source>
</evidence>
<dbReference type="AlphaFoldDB" id="A0A5K7YW67"/>
<sequence>MKKLIFIGLAFLILTLIGNNVFGFTVGNEIVSVGDLKHEVLLKCGEPKSKETIGYIDRIVSDERIRVMKIEEWIVAVTSYGKTYYYSLVFEGNELKEIKPAGED</sequence>
<name>A0A5K7YW67_9BACT</name>
<accession>A0A5K7YW67</accession>
<evidence type="ECO:0000313" key="1">
    <source>
        <dbReference type="EMBL" id="BBO73992.1"/>
    </source>
</evidence>
<dbReference type="Proteomes" id="UP000427769">
    <property type="component" value="Chromosome"/>
</dbReference>
<reference evidence="1 2" key="1">
    <citation type="submission" date="2019-11" db="EMBL/GenBank/DDBJ databases">
        <title>Comparative genomics of hydrocarbon-degrading Desulfosarcina strains.</title>
        <authorList>
            <person name="Watanabe M."/>
            <person name="Kojima H."/>
            <person name="Fukui M."/>
        </authorList>
    </citation>
    <scope>NUCLEOTIDE SEQUENCE [LARGE SCALE GENOMIC DNA]</scope>
    <source>
        <strain evidence="1 2">PP31</strain>
    </source>
</reference>
<gene>
    <name evidence="1" type="ORF">DSCW_14090</name>
</gene>
<keyword evidence="2" id="KW-1185">Reference proteome</keyword>